<dbReference type="SMART" id="SM00990">
    <property type="entry name" value="VRR_NUC"/>
    <property type="match status" value="1"/>
</dbReference>
<gene>
    <name evidence="12" type="ORF">AYR66_14435</name>
</gene>
<dbReference type="GO" id="GO:0003676">
    <property type="term" value="F:nucleic acid binding"/>
    <property type="evidence" value="ECO:0007669"/>
    <property type="project" value="InterPro"/>
</dbReference>
<comment type="similarity">
    <text evidence="4">Belongs to the FAN1 family.</text>
</comment>
<keyword evidence="9" id="KW-0460">Magnesium</keyword>
<feature type="domain" description="VRR-NUC" evidence="11">
    <location>
        <begin position="110"/>
        <end position="224"/>
    </location>
</feature>
<comment type="catalytic activity">
    <reaction evidence="1">
        <text>Hydrolytically removes 5'-nucleotides successively from the 3'-hydroxy termini of 3'-hydroxy-terminated oligonucleotides.</text>
        <dbReference type="EC" id="3.1.4.1"/>
    </reaction>
</comment>
<comment type="cofactor">
    <cofactor evidence="2">
        <name>Mn(2+)</name>
        <dbReference type="ChEBI" id="CHEBI:29035"/>
    </cofactor>
</comment>
<comment type="caution">
    <text evidence="12">The sequence shown here is derived from an EMBL/GenBank/DDBJ whole genome shotgun (WGS) entry which is preliminary data.</text>
</comment>
<accession>A0A254TD81</accession>
<dbReference type="InterPro" id="IPR014883">
    <property type="entry name" value="VRR_NUC"/>
</dbReference>
<evidence type="ECO:0000256" key="1">
    <source>
        <dbReference type="ARBA" id="ARBA00000983"/>
    </source>
</evidence>
<evidence type="ECO:0000256" key="8">
    <source>
        <dbReference type="ARBA" id="ARBA00022801"/>
    </source>
</evidence>
<dbReference type="PANTHER" id="PTHR15749">
    <property type="entry name" value="FANCONI-ASSOCIATED NUCLEASE 1"/>
    <property type="match status" value="1"/>
</dbReference>
<dbReference type="GO" id="GO:0036297">
    <property type="term" value="P:interstrand cross-link repair"/>
    <property type="evidence" value="ECO:0007669"/>
    <property type="project" value="InterPro"/>
</dbReference>
<comment type="cofactor">
    <cofactor evidence="3">
        <name>Mg(2+)</name>
        <dbReference type="ChEBI" id="CHEBI:18420"/>
    </cofactor>
</comment>
<proteinExistence type="inferred from homology"/>
<dbReference type="Proteomes" id="UP000197535">
    <property type="component" value="Unassembled WGS sequence"/>
</dbReference>
<keyword evidence="8" id="KW-0378">Hydrolase</keyword>
<evidence type="ECO:0000256" key="5">
    <source>
        <dbReference type="ARBA" id="ARBA00012029"/>
    </source>
</evidence>
<dbReference type="InterPro" id="IPR033315">
    <property type="entry name" value="Fan1-like"/>
</dbReference>
<dbReference type="Gene3D" id="3.40.1350.10">
    <property type="match status" value="1"/>
</dbReference>
<keyword evidence="7" id="KW-0479">Metal-binding</keyword>
<dbReference type="GO" id="GO:0004528">
    <property type="term" value="F:phosphodiesterase I activity"/>
    <property type="evidence" value="ECO:0007669"/>
    <property type="project" value="UniProtKB-EC"/>
</dbReference>
<evidence type="ECO:0000256" key="9">
    <source>
        <dbReference type="ARBA" id="ARBA00022842"/>
    </source>
</evidence>
<protein>
    <recommendedName>
        <fullName evidence="5">phosphodiesterase I</fullName>
        <ecNumber evidence="5">3.1.4.1</ecNumber>
    </recommendedName>
</protein>
<dbReference type="FunFam" id="3.40.1350.10:FF:000024">
    <property type="entry name" value="Fanconi-associated nuclease"/>
    <property type="match status" value="1"/>
</dbReference>
<evidence type="ECO:0000256" key="7">
    <source>
        <dbReference type="ARBA" id="ARBA00022723"/>
    </source>
</evidence>
<name>A0A254TD81_9BURK</name>
<sequence>MLPRLLRLAGLPKPAPRTQAETARIDLVLPQGDWSVEEAVRAHIETPDAPAWYVENTLINSLFGLLCWEAVFTPVPGAFFHPFHTGPADLQSADFRHKRAQEFERCLSALDTQEYREIIRRNYADKAGIQSPFVFWEILDDALLDTALDCIPPAHLKVCFERMLRDIRANRSGFPDLIQFWPREKRYRMVEVKAPGDRLQDNQLRWLDCFARHGIPVEVCWVQWTDR</sequence>
<dbReference type="Pfam" id="PF08774">
    <property type="entry name" value="VRR_NUC"/>
    <property type="match status" value="1"/>
</dbReference>
<evidence type="ECO:0000256" key="4">
    <source>
        <dbReference type="ARBA" id="ARBA00005533"/>
    </source>
</evidence>
<evidence type="ECO:0000256" key="10">
    <source>
        <dbReference type="ARBA" id="ARBA00023211"/>
    </source>
</evidence>
<dbReference type="EC" id="3.1.4.1" evidence="5"/>
<keyword evidence="6" id="KW-0540">Nuclease</keyword>
<evidence type="ECO:0000256" key="3">
    <source>
        <dbReference type="ARBA" id="ARBA00001946"/>
    </source>
</evidence>
<dbReference type="InterPro" id="IPR011856">
    <property type="entry name" value="tRNA_endonuc-like_dom_sf"/>
</dbReference>
<evidence type="ECO:0000313" key="13">
    <source>
        <dbReference type="Proteomes" id="UP000197535"/>
    </source>
</evidence>
<dbReference type="AlphaFoldDB" id="A0A254TD81"/>
<evidence type="ECO:0000256" key="6">
    <source>
        <dbReference type="ARBA" id="ARBA00022722"/>
    </source>
</evidence>
<evidence type="ECO:0000259" key="11">
    <source>
        <dbReference type="SMART" id="SM00990"/>
    </source>
</evidence>
<evidence type="ECO:0000313" key="12">
    <source>
        <dbReference type="EMBL" id="OWW20505.1"/>
    </source>
</evidence>
<keyword evidence="13" id="KW-1185">Reference proteome</keyword>
<reference evidence="12 13" key="1">
    <citation type="submission" date="2016-02" db="EMBL/GenBank/DDBJ databases">
        <authorList>
            <person name="Wen L."/>
            <person name="He K."/>
            <person name="Yang H."/>
        </authorList>
    </citation>
    <scope>NUCLEOTIDE SEQUENCE [LARGE SCALE GENOMIC DNA]</scope>
    <source>
        <strain evidence="12 13">TSA40</strain>
    </source>
</reference>
<dbReference type="PANTHER" id="PTHR15749:SF4">
    <property type="entry name" value="FANCONI-ASSOCIATED NUCLEASE 1"/>
    <property type="match status" value="1"/>
</dbReference>
<evidence type="ECO:0000256" key="2">
    <source>
        <dbReference type="ARBA" id="ARBA00001936"/>
    </source>
</evidence>
<keyword evidence="10" id="KW-0464">Manganese</keyword>
<organism evidence="12 13">
    <name type="scientific">Noviherbaspirillum denitrificans</name>
    <dbReference type="NCBI Taxonomy" id="1968433"/>
    <lineage>
        <taxon>Bacteria</taxon>
        <taxon>Pseudomonadati</taxon>
        <taxon>Pseudomonadota</taxon>
        <taxon>Betaproteobacteria</taxon>
        <taxon>Burkholderiales</taxon>
        <taxon>Oxalobacteraceae</taxon>
        <taxon>Noviherbaspirillum</taxon>
    </lineage>
</organism>
<dbReference type="EMBL" id="LSTO01000001">
    <property type="protein sequence ID" value="OWW20505.1"/>
    <property type="molecule type" value="Genomic_DNA"/>
</dbReference>